<dbReference type="Pfam" id="PF13884">
    <property type="entry name" value="Peptidase_S74"/>
    <property type="match status" value="1"/>
</dbReference>
<gene>
    <name evidence="5" type="ORF">UFOVP19_7</name>
</gene>
<reference evidence="5" key="1">
    <citation type="submission" date="2020-04" db="EMBL/GenBank/DDBJ databases">
        <authorList>
            <person name="Chiriac C."/>
            <person name="Salcher M."/>
            <person name="Ghai R."/>
            <person name="Kavagutti S V."/>
        </authorList>
    </citation>
    <scope>NUCLEOTIDE SEQUENCE</scope>
</reference>
<evidence type="ECO:0000259" key="4">
    <source>
        <dbReference type="PROSITE" id="PS51688"/>
    </source>
</evidence>
<evidence type="ECO:0000256" key="2">
    <source>
        <dbReference type="ARBA" id="ARBA00022732"/>
    </source>
</evidence>
<dbReference type="InterPro" id="IPR030392">
    <property type="entry name" value="S74_ICA"/>
</dbReference>
<dbReference type="EMBL" id="LR796158">
    <property type="protein sequence ID" value="CAB4121798.1"/>
    <property type="molecule type" value="Genomic_DNA"/>
</dbReference>
<feature type="domain" description="Peptidase S74" evidence="4">
    <location>
        <begin position="664"/>
        <end position="776"/>
    </location>
</feature>
<evidence type="ECO:0000313" key="5">
    <source>
        <dbReference type="EMBL" id="CAB4121798.1"/>
    </source>
</evidence>
<protein>
    <submittedName>
        <fullName evidence="5">Intramolecular chaperone auto-processing domain containing protein</fullName>
    </submittedName>
</protein>
<keyword evidence="3" id="KW-0175">Coiled coil</keyword>
<dbReference type="PROSITE" id="PS51688">
    <property type="entry name" value="ICA"/>
    <property type="match status" value="1"/>
</dbReference>
<proteinExistence type="predicted"/>
<name>A0A6J5KI71_9CAUD</name>
<organism evidence="5">
    <name type="scientific">uncultured Caudovirales phage</name>
    <dbReference type="NCBI Taxonomy" id="2100421"/>
    <lineage>
        <taxon>Viruses</taxon>
        <taxon>Duplodnaviria</taxon>
        <taxon>Heunggongvirae</taxon>
        <taxon>Uroviricota</taxon>
        <taxon>Caudoviricetes</taxon>
        <taxon>Peduoviridae</taxon>
        <taxon>Maltschvirus</taxon>
        <taxon>Maltschvirus maltsch</taxon>
    </lineage>
</organism>
<feature type="coiled-coil region" evidence="3">
    <location>
        <begin position="762"/>
        <end position="796"/>
    </location>
</feature>
<keyword evidence="2" id="KW-0946">Virion</keyword>
<dbReference type="GO" id="GO:0098015">
    <property type="term" value="C:virus tail"/>
    <property type="evidence" value="ECO:0007669"/>
    <property type="project" value="UniProtKB-KW"/>
</dbReference>
<evidence type="ECO:0000256" key="1">
    <source>
        <dbReference type="ARBA" id="ARBA00004328"/>
    </source>
</evidence>
<comment type="subcellular location">
    <subcellularLocation>
        <location evidence="1">Virion</location>
    </subcellularLocation>
</comment>
<sequence>MQSKKINELGTNVSPSVNDLTVIGDASTGQLKKITLQQIAGLFGASGTVSSIATTSPLTGGTITTSGTLGITQATTSTNGYLSSTDWNTFNNKVSTSSLSSYVPYTGATGNLNLGAYKLTTSSPIIDNISGGGCLNFKMYNASDDYALNNNDYFSFYPLSGYYAIFSFNNAGVKKRFIFHTGNLAADTPRYYGMPNADGTFALTTDISSSLTSYVPYTGATANVNLGTNYNLSSKYLFANGDNSGSGLSGVVSLRIGSSIVNASGYGTIGAATGQQFVFCSALTGSYNKIAYLNLSGLTDSAARVYSLPDVTGTLALTSNLSSYVPYTGATSQLDMGANNILVGTNLGTNGIRVICSTGYGVTSEAAGCKLLLDPQSLILTDKQFSNFTKTLIFRAGGLSANYTLTLPDATGTVALTSDISSTLGSYVPYTGATSSLNLGTNGITALSLYLKKSGTIGAAIIWDTVTGLSIGGSGQTSIGPSGTDSFAFYFGSSTKAFFFNAANITAQRIFTLPDTSGTIALVGGSGVGTVTSVGGTGTVSGLTLTGTVTSSGSLTLGGTLSLTSANITGGLGYTPYNSSNPSGYVTSSGSVNYANTAGYLTGPAATNGSDGWFRSSGATGWYNSTYTGGIYCTDSSYVRTYNSFALYVGNTILATGDITAYYSDERLKEKQGKIVNATMKIKSLDAFYYKNNDLAKSFGYTSDKMQVGLSAQQVKMIMPELVKRAPFDVAVNEDKTEYSKSGEEYMTIDYGKLTPLIIAGFQEQQKTIELQQEKIELQQEQIEYLYEKIKHLIKE</sequence>
<evidence type="ECO:0000256" key="3">
    <source>
        <dbReference type="SAM" id="Coils"/>
    </source>
</evidence>
<accession>A0A6J5KI71</accession>
<keyword evidence="2" id="KW-1227">Viral tail protein</keyword>